<comment type="caution">
    <text evidence="1">The sequence shown here is derived from an EMBL/GenBank/DDBJ whole genome shotgun (WGS) entry which is preliminary data.</text>
</comment>
<dbReference type="Proteomes" id="UP000009309">
    <property type="component" value="Unassembled WGS sequence"/>
</dbReference>
<protein>
    <submittedName>
        <fullName evidence="1">Uncharacterized protein</fullName>
    </submittedName>
</protein>
<proteinExistence type="predicted"/>
<organism evidence="1 2">
    <name type="scientific">Fibrisoma limi BUZ 3</name>
    <dbReference type="NCBI Taxonomy" id="1185876"/>
    <lineage>
        <taxon>Bacteria</taxon>
        <taxon>Pseudomonadati</taxon>
        <taxon>Bacteroidota</taxon>
        <taxon>Cytophagia</taxon>
        <taxon>Cytophagales</taxon>
        <taxon>Spirosomataceae</taxon>
        <taxon>Fibrisoma</taxon>
    </lineage>
</organism>
<dbReference type="AlphaFoldDB" id="I2GRP4"/>
<dbReference type="EMBL" id="CAIT01000009">
    <property type="protein sequence ID" value="CCH56572.1"/>
    <property type="molecule type" value="Genomic_DNA"/>
</dbReference>
<sequence length="37" mass="4336">MNAKLTEYQSHLRVLKLRGLNIGDVGKRYQSHLRVLK</sequence>
<evidence type="ECO:0000313" key="2">
    <source>
        <dbReference type="Proteomes" id="UP000009309"/>
    </source>
</evidence>
<accession>I2GRP4</accession>
<keyword evidence="2" id="KW-1185">Reference proteome</keyword>
<reference evidence="1 2" key="1">
    <citation type="journal article" date="2012" name="J. Bacteriol.">
        <title>Genome Sequence of the Filamentous Bacterium Fibrisoma limi BUZ 3T.</title>
        <authorList>
            <person name="Filippini M."/>
            <person name="Qi W."/>
            <person name="Jaenicke S."/>
            <person name="Goesmann A."/>
            <person name="Smits T.H."/>
            <person name="Bagheri H.C."/>
        </authorList>
    </citation>
    <scope>NUCLEOTIDE SEQUENCE [LARGE SCALE GENOMIC DNA]</scope>
    <source>
        <strain evidence="2">BUZ 3T</strain>
    </source>
</reference>
<gene>
    <name evidence="1" type="ORF">BN8_05943</name>
</gene>
<name>I2GRP4_9BACT</name>
<evidence type="ECO:0000313" key="1">
    <source>
        <dbReference type="EMBL" id="CCH56572.1"/>
    </source>
</evidence>